<dbReference type="Proteomes" id="UP000007266">
    <property type="component" value="Linkage group 6"/>
</dbReference>
<reference evidence="1 2" key="1">
    <citation type="journal article" date="2008" name="Nature">
        <title>The genome of the model beetle and pest Tribolium castaneum.</title>
        <authorList>
            <consortium name="Tribolium Genome Sequencing Consortium"/>
            <person name="Richards S."/>
            <person name="Gibbs R.A."/>
            <person name="Weinstock G.M."/>
            <person name="Brown S.J."/>
            <person name="Denell R."/>
            <person name="Beeman R.W."/>
            <person name="Gibbs R."/>
            <person name="Beeman R.W."/>
            <person name="Brown S.J."/>
            <person name="Bucher G."/>
            <person name="Friedrich M."/>
            <person name="Grimmelikhuijzen C.J."/>
            <person name="Klingler M."/>
            <person name="Lorenzen M."/>
            <person name="Richards S."/>
            <person name="Roth S."/>
            <person name="Schroder R."/>
            <person name="Tautz D."/>
            <person name="Zdobnov E.M."/>
            <person name="Muzny D."/>
            <person name="Gibbs R.A."/>
            <person name="Weinstock G.M."/>
            <person name="Attaway T."/>
            <person name="Bell S."/>
            <person name="Buhay C.J."/>
            <person name="Chandrabose M.N."/>
            <person name="Chavez D."/>
            <person name="Clerk-Blankenburg K.P."/>
            <person name="Cree A."/>
            <person name="Dao M."/>
            <person name="Davis C."/>
            <person name="Chacko J."/>
            <person name="Dinh H."/>
            <person name="Dugan-Rocha S."/>
            <person name="Fowler G."/>
            <person name="Garner T.T."/>
            <person name="Garnes J."/>
            <person name="Gnirke A."/>
            <person name="Hawes A."/>
            <person name="Hernandez J."/>
            <person name="Hines S."/>
            <person name="Holder M."/>
            <person name="Hume J."/>
            <person name="Jhangiani S.N."/>
            <person name="Joshi V."/>
            <person name="Khan Z.M."/>
            <person name="Jackson L."/>
            <person name="Kovar C."/>
            <person name="Kowis A."/>
            <person name="Lee S."/>
            <person name="Lewis L.R."/>
            <person name="Margolis J."/>
            <person name="Morgan M."/>
            <person name="Nazareth L.V."/>
            <person name="Nguyen N."/>
            <person name="Okwuonu G."/>
            <person name="Parker D."/>
            <person name="Richards S."/>
            <person name="Ruiz S.J."/>
            <person name="Santibanez J."/>
            <person name="Savard J."/>
            <person name="Scherer S.E."/>
            <person name="Schneider B."/>
            <person name="Sodergren E."/>
            <person name="Tautz D."/>
            <person name="Vattahil S."/>
            <person name="Villasana D."/>
            <person name="White C.S."/>
            <person name="Wright R."/>
            <person name="Park Y."/>
            <person name="Beeman R.W."/>
            <person name="Lord J."/>
            <person name="Oppert B."/>
            <person name="Lorenzen M."/>
            <person name="Brown S."/>
            <person name="Wang L."/>
            <person name="Savard J."/>
            <person name="Tautz D."/>
            <person name="Richards S."/>
            <person name="Weinstock G."/>
            <person name="Gibbs R.A."/>
            <person name="Liu Y."/>
            <person name="Worley K."/>
            <person name="Weinstock G."/>
            <person name="Elsik C.G."/>
            <person name="Reese J.T."/>
            <person name="Elhaik E."/>
            <person name="Landan G."/>
            <person name="Graur D."/>
            <person name="Arensburger P."/>
            <person name="Atkinson P."/>
            <person name="Beeman R.W."/>
            <person name="Beidler J."/>
            <person name="Brown S.J."/>
            <person name="Demuth J.P."/>
            <person name="Drury D.W."/>
            <person name="Du Y.Z."/>
            <person name="Fujiwara H."/>
            <person name="Lorenzen M."/>
            <person name="Maselli V."/>
            <person name="Osanai M."/>
            <person name="Park Y."/>
            <person name="Robertson H.M."/>
            <person name="Tu Z."/>
            <person name="Wang J.J."/>
            <person name="Wang S."/>
            <person name="Richards S."/>
            <person name="Song H."/>
            <person name="Zhang L."/>
            <person name="Sodergren E."/>
            <person name="Werner D."/>
            <person name="Stanke M."/>
            <person name="Morgenstern B."/>
            <person name="Solovyev V."/>
            <person name="Kosarev P."/>
            <person name="Brown G."/>
            <person name="Chen H.C."/>
            <person name="Ermolaeva O."/>
            <person name="Hlavina W."/>
            <person name="Kapustin Y."/>
            <person name="Kiryutin B."/>
            <person name="Kitts P."/>
            <person name="Maglott D."/>
            <person name="Pruitt K."/>
            <person name="Sapojnikov V."/>
            <person name="Souvorov A."/>
            <person name="Mackey A.J."/>
            <person name="Waterhouse R.M."/>
            <person name="Wyder S."/>
            <person name="Zdobnov E.M."/>
            <person name="Zdobnov E.M."/>
            <person name="Wyder S."/>
            <person name="Kriventseva E.V."/>
            <person name="Kadowaki T."/>
            <person name="Bork P."/>
            <person name="Aranda M."/>
            <person name="Bao R."/>
            <person name="Beermann A."/>
            <person name="Berns N."/>
            <person name="Bolognesi R."/>
            <person name="Bonneton F."/>
            <person name="Bopp D."/>
            <person name="Brown S.J."/>
            <person name="Bucher G."/>
            <person name="Butts T."/>
            <person name="Chaumot A."/>
            <person name="Denell R.E."/>
            <person name="Ferrier D.E."/>
            <person name="Friedrich M."/>
            <person name="Gordon C.M."/>
            <person name="Jindra M."/>
            <person name="Klingler M."/>
            <person name="Lan Q."/>
            <person name="Lattorff H.M."/>
            <person name="Laudet V."/>
            <person name="von Levetsow C."/>
            <person name="Liu Z."/>
            <person name="Lutz R."/>
            <person name="Lynch J.A."/>
            <person name="da Fonseca R.N."/>
            <person name="Posnien N."/>
            <person name="Reuter R."/>
            <person name="Roth S."/>
            <person name="Savard J."/>
            <person name="Schinko J.B."/>
            <person name="Schmitt C."/>
            <person name="Schoppmeier M."/>
            <person name="Schroder R."/>
            <person name="Shippy T.D."/>
            <person name="Simonnet F."/>
            <person name="Marques-Souza H."/>
            <person name="Tautz D."/>
            <person name="Tomoyasu Y."/>
            <person name="Trauner J."/>
            <person name="Van der Zee M."/>
            <person name="Vervoort M."/>
            <person name="Wittkopp N."/>
            <person name="Wimmer E.A."/>
            <person name="Yang X."/>
            <person name="Jones A.K."/>
            <person name="Sattelle D.B."/>
            <person name="Ebert P.R."/>
            <person name="Nelson D."/>
            <person name="Scott J.G."/>
            <person name="Beeman R.W."/>
            <person name="Muthukrishnan S."/>
            <person name="Kramer K.J."/>
            <person name="Arakane Y."/>
            <person name="Beeman R.W."/>
            <person name="Zhu Q."/>
            <person name="Hogenkamp D."/>
            <person name="Dixit R."/>
            <person name="Oppert B."/>
            <person name="Jiang H."/>
            <person name="Zou Z."/>
            <person name="Marshall J."/>
            <person name="Elpidina E."/>
            <person name="Vinokurov K."/>
            <person name="Oppert C."/>
            <person name="Zou Z."/>
            <person name="Evans J."/>
            <person name="Lu Z."/>
            <person name="Zhao P."/>
            <person name="Sumathipala N."/>
            <person name="Altincicek B."/>
            <person name="Vilcinskas A."/>
            <person name="Williams M."/>
            <person name="Hultmark D."/>
            <person name="Hetru C."/>
            <person name="Jiang H."/>
            <person name="Grimmelikhuijzen C.J."/>
            <person name="Hauser F."/>
            <person name="Cazzamali G."/>
            <person name="Williamson M."/>
            <person name="Park Y."/>
            <person name="Li B."/>
            <person name="Tanaka Y."/>
            <person name="Predel R."/>
            <person name="Neupert S."/>
            <person name="Schachtner J."/>
            <person name="Verleyen P."/>
            <person name="Raible F."/>
            <person name="Bork P."/>
            <person name="Friedrich M."/>
            <person name="Walden K.K."/>
            <person name="Robertson H.M."/>
            <person name="Angeli S."/>
            <person name="Foret S."/>
            <person name="Bucher G."/>
            <person name="Schuetz S."/>
            <person name="Maleszka R."/>
            <person name="Wimmer E.A."/>
            <person name="Beeman R.W."/>
            <person name="Lorenzen M."/>
            <person name="Tomoyasu Y."/>
            <person name="Miller S.C."/>
            <person name="Grossmann D."/>
            <person name="Bucher G."/>
        </authorList>
    </citation>
    <scope>NUCLEOTIDE SEQUENCE [LARGE SCALE GENOMIC DNA]</scope>
    <source>
        <strain evidence="1 2">Georgia GA2</strain>
    </source>
</reference>
<dbReference type="AlphaFoldDB" id="D2A5R0"/>
<evidence type="ECO:0000313" key="2">
    <source>
        <dbReference type="Proteomes" id="UP000007266"/>
    </source>
</evidence>
<dbReference type="EMBL" id="KQ971345">
    <property type="protein sequence ID" value="EFA05039.1"/>
    <property type="molecule type" value="Genomic_DNA"/>
</dbReference>
<dbReference type="InParanoid" id="D2A5R0"/>
<gene>
    <name evidence="1" type="primary">GLEAN_15128</name>
    <name evidence="1" type="ORF">TcasGA2_TC015128</name>
</gene>
<protein>
    <submittedName>
        <fullName evidence="1">Uncharacterized protein</fullName>
    </submittedName>
</protein>
<proteinExistence type="predicted"/>
<name>D2A5R0_TRICA</name>
<dbReference type="HOGENOM" id="CLU_1095516_0_0_1"/>
<organism evidence="1 2">
    <name type="scientific">Tribolium castaneum</name>
    <name type="common">Red flour beetle</name>
    <dbReference type="NCBI Taxonomy" id="7070"/>
    <lineage>
        <taxon>Eukaryota</taxon>
        <taxon>Metazoa</taxon>
        <taxon>Ecdysozoa</taxon>
        <taxon>Arthropoda</taxon>
        <taxon>Hexapoda</taxon>
        <taxon>Insecta</taxon>
        <taxon>Pterygota</taxon>
        <taxon>Neoptera</taxon>
        <taxon>Endopterygota</taxon>
        <taxon>Coleoptera</taxon>
        <taxon>Polyphaga</taxon>
        <taxon>Cucujiformia</taxon>
        <taxon>Tenebrionidae</taxon>
        <taxon>Tenebrionidae incertae sedis</taxon>
        <taxon>Tribolium</taxon>
    </lineage>
</organism>
<sequence length="254" mass="29291">MSAPVQSRFDDVIVTHHALFLLDLALFRTSRQMNVLTTTVNINKKVQFQGRVHMNHSFELPAVEMERDWSIVRQVQPNLITAIQIREITDQDPIFGPIDERIDIIREVVTVQKGGVARRHAQMDKPLKPPPAIGRNLNHYALLAFDWLFGEDIALRVFRVEPLGHVFINADVSTVRFVQHHRDQFAIGARFRACLSSINLNVTFSLILIGRFVKTNPRVKNEVLVRRAIVPSWVTLMFWRRSARKRKADSIDDD</sequence>
<evidence type="ECO:0000313" key="1">
    <source>
        <dbReference type="EMBL" id="EFA05039.1"/>
    </source>
</evidence>
<reference evidence="1 2" key="2">
    <citation type="journal article" date="2010" name="Nucleic Acids Res.">
        <title>BeetleBase in 2010: revisions to provide comprehensive genomic information for Tribolium castaneum.</title>
        <authorList>
            <person name="Kim H.S."/>
            <person name="Murphy T."/>
            <person name="Xia J."/>
            <person name="Caragea D."/>
            <person name="Park Y."/>
            <person name="Beeman R.W."/>
            <person name="Lorenzen M.D."/>
            <person name="Butcher S."/>
            <person name="Manak J.R."/>
            <person name="Brown S.J."/>
        </authorList>
    </citation>
    <scope>GENOME REANNOTATION</scope>
    <source>
        <strain evidence="1 2">Georgia GA2</strain>
    </source>
</reference>
<accession>D2A5R0</accession>
<keyword evidence="2" id="KW-1185">Reference proteome</keyword>